<evidence type="ECO:0000256" key="1">
    <source>
        <dbReference type="ARBA" id="ARBA00004434"/>
    </source>
</evidence>
<keyword evidence="7" id="KW-1133">Transmembrane helix</keyword>
<dbReference type="GeneID" id="37000868"/>
<feature type="transmembrane region" description="Helical" evidence="7">
    <location>
        <begin position="98"/>
        <end position="117"/>
    </location>
</feature>
<dbReference type="InterPro" id="IPR004202">
    <property type="entry name" value="COX7C/Cox8"/>
</dbReference>
<dbReference type="AlphaFoldDB" id="A0A2V1AIR2"/>
<keyword evidence="7" id="KW-0812">Transmembrane</keyword>
<keyword evidence="6 7" id="KW-0472">Membrane</keyword>
<protein>
    <submittedName>
        <fullName evidence="8">Uncharacterized protein</fullName>
    </submittedName>
</protein>
<comment type="pathway">
    <text evidence="2">Energy metabolism; oxidative phosphorylation.</text>
</comment>
<comment type="caution">
    <text evidence="8">The sequence shown here is derived from an EMBL/GenBank/DDBJ whole genome shotgun (WGS) entry which is preliminary data.</text>
</comment>
<keyword evidence="9" id="KW-1185">Reference proteome</keyword>
<dbReference type="InterPro" id="IPR036636">
    <property type="entry name" value="COX7C/Cox8_sf"/>
</dbReference>
<evidence type="ECO:0000256" key="5">
    <source>
        <dbReference type="ARBA" id="ARBA00023128"/>
    </source>
</evidence>
<evidence type="ECO:0000313" key="9">
    <source>
        <dbReference type="Proteomes" id="UP000244406"/>
    </source>
</evidence>
<sequence length="123" mass="13871">MGAYLQAALEKWYNKFVSNGCSTSQLERGNTVEALEWCDPQATQRAVYGLGLRTARPARNFQTSARAMNKVFGEPATGVYSNLPFKVKNVKIPFGVKWWGVFGFFFSFPFITSYVHMKRAGNL</sequence>
<dbReference type="GO" id="GO:0005743">
    <property type="term" value="C:mitochondrial inner membrane"/>
    <property type="evidence" value="ECO:0007669"/>
    <property type="project" value="UniProtKB-SubCell"/>
</dbReference>
<evidence type="ECO:0000256" key="3">
    <source>
        <dbReference type="ARBA" id="ARBA00010514"/>
    </source>
</evidence>
<evidence type="ECO:0000313" key="8">
    <source>
        <dbReference type="EMBL" id="PVH17960.1"/>
    </source>
</evidence>
<gene>
    <name evidence="8" type="ORF">CXQ87_000867</name>
</gene>
<keyword evidence="5" id="KW-0496">Mitochondrion</keyword>
<evidence type="ECO:0000256" key="7">
    <source>
        <dbReference type="SAM" id="Phobius"/>
    </source>
</evidence>
<dbReference type="Gene3D" id="4.10.49.10">
    <property type="entry name" value="Cytochrome c oxidase subunit VIIc"/>
    <property type="match status" value="1"/>
</dbReference>
<comment type="subcellular location">
    <subcellularLocation>
        <location evidence="1">Mitochondrion inner membrane</location>
        <topology evidence="1">Single-pass membrane protein</topology>
    </subcellularLocation>
</comment>
<reference evidence="8 9" key="1">
    <citation type="submission" date="2017-12" db="EMBL/GenBank/DDBJ databases">
        <title>Genome Sequence of the Amphotericin B-resistant Candida duobushaemulonii strain, B09383.</title>
        <authorList>
            <person name="Chow N.A."/>
            <person name="Gade L."/>
            <person name="Batra D."/>
            <person name="Rowe L.A."/>
            <person name="Loparev V.N."/>
            <person name="Litvintseva A.P."/>
        </authorList>
    </citation>
    <scope>NUCLEOTIDE SEQUENCE [LARGE SCALE GENOMIC DNA]</scope>
    <source>
        <strain evidence="8 9">B09383</strain>
    </source>
</reference>
<accession>A0A2V1AIR2</accession>
<organism evidence="8 9">
    <name type="scientific">Candidozyma duobushaemuli</name>
    <dbReference type="NCBI Taxonomy" id="1231522"/>
    <lineage>
        <taxon>Eukaryota</taxon>
        <taxon>Fungi</taxon>
        <taxon>Dikarya</taxon>
        <taxon>Ascomycota</taxon>
        <taxon>Saccharomycotina</taxon>
        <taxon>Pichiomycetes</taxon>
        <taxon>Metschnikowiaceae</taxon>
        <taxon>Candidozyma</taxon>
    </lineage>
</organism>
<dbReference type="Proteomes" id="UP000244406">
    <property type="component" value="Unassembled WGS sequence"/>
</dbReference>
<dbReference type="Pfam" id="PF02935">
    <property type="entry name" value="COX7C"/>
    <property type="match status" value="1"/>
</dbReference>
<dbReference type="VEuPathDB" id="FungiDB:CXQ87_000867"/>
<dbReference type="EMBL" id="PKFP01000008">
    <property type="protein sequence ID" value="PVH17960.1"/>
    <property type="molecule type" value="Genomic_DNA"/>
</dbReference>
<keyword evidence="4" id="KW-0999">Mitochondrion inner membrane</keyword>
<name>A0A2V1AIR2_9ASCO</name>
<dbReference type="GO" id="GO:0045277">
    <property type="term" value="C:respiratory chain complex IV"/>
    <property type="evidence" value="ECO:0007669"/>
    <property type="project" value="InterPro"/>
</dbReference>
<dbReference type="UniPathway" id="UPA00705"/>
<dbReference type="GO" id="GO:0006123">
    <property type="term" value="P:mitochondrial electron transport, cytochrome c to oxygen"/>
    <property type="evidence" value="ECO:0007669"/>
    <property type="project" value="InterPro"/>
</dbReference>
<comment type="similarity">
    <text evidence="3">Belongs to the cytochrome c oxidase VIIc family.</text>
</comment>
<evidence type="ECO:0000256" key="6">
    <source>
        <dbReference type="ARBA" id="ARBA00023136"/>
    </source>
</evidence>
<proteinExistence type="inferred from homology"/>
<dbReference type="RefSeq" id="XP_025338900.1">
    <property type="nucleotide sequence ID" value="XM_025479427.1"/>
</dbReference>
<evidence type="ECO:0000256" key="2">
    <source>
        <dbReference type="ARBA" id="ARBA00004673"/>
    </source>
</evidence>
<evidence type="ECO:0000256" key="4">
    <source>
        <dbReference type="ARBA" id="ARBA00022792"/>
    </source>
</evidence>